<evidence type="ECO:0000313" key="4">
    <source>
        <dbReference type="Proteomes" id="UP000198959"/>
    </source>
</evidence>
<dbReference type="PANTHER" id="PTHR44086">
    <property type="entry name" value="THIOSULFATE SULFURTRANSFERASE RDL2, MITOCHONDRIAL-RELATED"/>
    <property type="match status" value="1"/>
</dbReference>
<dbReference type="AlphaFoldDB" id="A0A1C6RYQ6"/>
<dbReference type="SUPFAM" id="SSF52821">
    <property type="entry name" value="Rhodanese/Cell cycle control phosphatase"/>
    <property type="match status" value="1"/>
</dbReference>
<gene>
    <name evidence="3" type="ORF">GA0074692_1344</name>
</gene>
<protein>
    <submittedName>
        <fullName evidence="3">Rhodanese-related sulfurtransferase</fullName>
    </submittedName>
</protein>
<dbReference type="EMBL" id="FMHW01000002">
    <property type="protein sequence ID" value="SCL22173.1"/>
    <property type="molecule type" value="Genomic_DNA"/>
</dbReference>
<dbReference type="PANTHER" id="PTHR44086:SF10">
    <property type="entry name" value="THIOSULFATE SULFURTRANSFERASE_RHODANESE-LIKE DOMAIN-CONTAINING PROTEIN 3"/>
    <property type="match status" value="1"/>
</dbReference>
<dbReference type="GO" id="GO:0004792">
    <property type="term" value="F:thiosulfate-cyanide sulfurtransferase activity"/>
    <property type="evidence" value="ECO:0007669"/>
    <property type="project" value="TreeGrafter"/>
</dbReference>
<keyword evidence="4" id="KW-1185">Reference proteome</keyword>
<keyword evidence="3" id="KW-0808">Transferase</keyword>
<feature type="domain" description="Rhodanese" evidence="2">
    <location>
        <begin position="104"/>
        <end position="202"/>
    </location>
</feature>
<dbReference type="InterPro" id="IPR001763">
    <property type="entry name" value="Rhodanese-like_dom"/>
</dbReference>
<dbReference type="Proteomes" id="UP000198959">
    <property type="component" value="Unassembled WGS sequence"/>
</dbReference>
<proteinExistence type="predicted"/>
<dbReference type="STRING" id="145854.GA0074692_1344"/>
<dbReference type="SMART" id="SM00450">
    <property type="entry name" value="RHOD"/>
    <property type="match status" value="1"/>
</dbReference>
<sequence length="223" mass="22831">MPHRCLPDPSVTPPGSSATRPASSVTALSGPSVAPSLGATTTPTSPSATAPARPSVTAPTGASVTAPTGPSVTVPAGSRGIDEILAAARARLRRLDPEQAHVAYRRGALLVDIRPAAQRAAYGTVPGALAIERNVLEWRFDPRCAARLPQAVDYDLRVVILCQEGYTSSLAAAALQDLGLHRATDVVGGFAAWSIAGLPTLGPTVLRPPASTVAPVAVRPTPY</sequence>
<dbReference type="Gene3D" id="3.40.250.10">
    <property type="entry name" value="Rhodanese-like domain"/>
    <property type="match status" value="1"/>
</dbReference>
<evidence type="ECO:0000313" key="3">
    <source>
        <dbReference type="EMBL" id="SCL22173.1"/>
    </source>
</evidence>
<accession>A0A1C6RYQ6</accession>
<evidence type="ECO:0000256" key="1">
    <source>
        <dbReference type="SAM" id="MobiDB-lite"/>
    </source>
</evidence>
<dbReference type="Pfam" id="PF00581">
    <property type="entry name" value="Rhodanese"/>
    <property type="match status" value="1"/>
</dbReference>
<dbReference type="InterPro" id="IPR036873">
    <property type="entry name" value="Rhodanese-like_dom_sf"/>
</dbReference>
<feature type="compositionally biased region" description="Polar residues" evidence="1">
    <location>
        <begin position="13"/>
        <end position="29"/>
    </location>
</feature>
<feature type="compositionally biased region" description="Low complexity" evidence="1">
    <location>
        <begin position="34"/>
        <end position="60"/>
    </location>
</feature>
<name>A0A1C6RYQ6_9ACTN</name>
<dbReference type="PROSITE" id="PS50206">
    <property type="entry name" value="RHODANESE_3"/>
    <property type="match status" value="1"/>
</dbReference>
<evidence type="ECO:0000259" key="2">
    <source>
        <dbReference type="PROSITE" id="PS50206"/>
    </source>
</evidence>
<feature type="region of interest" description="Disordered" evidence="1">
    <location>
        <begin position="1"/>
        <end position="77"/>
    </location>
</feature>
<feature type="compositionally biased region" description="Polar residues" evidence="1">
    <location>
        <begin position="62"/>
        <end position="71"/>
    </location>
</feature>
<reference evidence="4" key="1">
    <citation type="submission" date="2016-06" db="EMBL/GenBank/DDBJ databases">
        <authorList>
            <person name="Varghese N."/>
            <person name="Submissions Spin"/>
        </authorList>
    </citation>
    <scope>NUCLEOTIDE SEQUENCE [LARGE SCALE GENOMIC DNA]</scope>
    <source>
        <strain evidence="4">DSM 43817</strain>
    </source>
</reference>
<organism evidence="3 4">
    <name type="scientific">Micromonospora pallida</name>
    <dbReference type="NCBI Taxonomy" id="145854"/>
    <lineage>
        <taxon>Bacteria</taxon>
        <taxon>Bacillati</taxon>
        <taxon>Actinomycetota</taxon>
        <taxon>Actinomycetes</taxon>
        <taxon>Micromonosporales</taxon>
        <taxon>Micromonosporaceae</taxon>
        <taxon>Micromonospora</taxon>
    </lineage>
</organism>